<dbReference type="Gene3D" id="3.40.50.150">
    <property type="entry name" value="Vaccinia Virus protein VP39"/>
    <property type="match status" value="1"/>
</dbReference>
<dbReference type="EMBL" id="JAWRVE010000032">
    <property type="protein sequence ID" value="KAL1871615.1"/>
    <property type="molecule type" value="Genomic_DNA"/>
</dbReference>
<name>A0ABR3X6Q6_9PEZI</name>
<keyword evidence="2" id="KW-0808">Transferase</keyword>
<dbReference type="SUPFAM" id="SSF53335">
    <property type="entry name" value="S-adenosyl-L-methionine-dependent methyltransferases"/>
    <property type="match status" value="1"/>
</dbReference>
<sequence>MTKRPDSGQPGQTGFALAHGKAMYEYLSRHPDSLKRFADMMLCITREPGLGPEHLVNGYPWAELGEATMVDLGGSHGVMGCSLARKYPSLKLIVQDLYEPVNREAEARSPPDVAGRVQYMMHDFLKEQPQTVTGVDV</sequence>
<protein>
    <recommendedName>
        <fullName evidence="4">O-methyltransferase C-terminal domain-containing protein</fullName>
    </recommendedName>
</protein>
<evidence type="ECO:0000259" key="4">
    <source>
        <dbReference type="Pfam" id="PF00891"/>
    </source>
</evidence>
<gene>
    <name evidence="5" type="ORF">Daus18300_004615</name>
</gene>
<evidence type="ECO:0000256" key="2">
    <source>
        <dbReference type="ARBA" id="ARBA00022679"/>
    </source>
</evidence>
<comment type="caution">
    <text evidence="5">The sequence shown here is derived from an EMBL/GenBank/DDBJ whole genome shotgun (WGS) entry which is preliminary data.</text>
</comment>
<keyword evidence="3" id="KW-0949">S-adenosyl-L-methionine</keyword>
<dbReference type="Pfam" id="PF00891">
    <property type="entry name" value="Methyltransf_2"/>
    <property type="match status" value="1"/>
</dbReference>
<evidence type="ECO:0000256" key="1">
    <source>
        <dbReference type="ARBA" id="ARBA00022603"/>
    </source>
</evidence>
<keyword evidence="6" id="KW-1185">Reference proteome</keyword>
<dbReference type="PANTHER" id="PTHR43712">
    <property type="entry name" value="PUTATIVE (AFU_ORTHOLOGUE AFUA_4G14580)-RELATED"/>
    <property type="match status" value="1"/>
</dbReference>
<organism evidence="5 6">
    <name type="scientific">Diaporthe australafricana</name>
    <dbReference type="NCBI Taxonomy" id="127596"/>
    <lineage>
        <taxon>Eukaryota</taxon>
        <taxon>Fungi</taxon>
        <taxon>Dikarya</taxon>
        <taxon>Ascomycota</taxon>
        <taxon>Pezizomycotina</taxon>
        <taxon>Sordariomycetes</taxon>
        <taxon>Sordariomycetidae</taxon>
        <taxon>Diaporthales</taxon>
        <taxon>Diaporthaceae</taxon>
        <taxon>Diaporthe</taxon>
    </lineage>
</organism>
<reference evidence="5 6" key="1">
    <citation type="journal article" date="2024" name="IMA Fungus">
        <title>IMA Genome - F19 : A genome assembly and annotation guide to empower mycologists, including annotated draft genome sequences of Ceratocystis pirilliformis, Diaporthe australafricana, Fusarium ophioides, Paecilomyces lecythidis, and Sporothrix stenoceras.</title>
        <authorList>
            <person name="Aylward J."/>
            <person name="Wilson A.M."/>
            <person name="Visagie C.M."/>
            <person name="Spraker J."/>
            <person name="Barnes I."/>
            <person name="Buitendag C."/>
            <person name="Ceriani C."/>
            <person name="Del Mar Angel L."/>
            <person name="du Plessis D."/>
            <person name="Fuchs T."/>
            <person name="Gasser K."/>
            <person name="Kramer D."/>
            <person name="Li W."/>
            <person name="Munsamy K."/>
            <person name="Piso A."/>
            <person name="Price J.L."/>
            <person name="Sonnekus B."/>
            <person name="Thomas C."/>
            <person name="van der Nest A."/>
            <person name="van Dijk A."/>
            <person name="van Heerden A."/>
            <person name="van Vuuren N."/>
            <person name="Yilmaz N."/>
            <person name="Duong T.A."/>
            <person name="van der Merwe N.A."/>
            <person name="Wingfield M.J."/>
            <person name="Wingfield B.D."/>
        </authorList>
    </citation>
    <scope>NUCLEOTIDE SEQUENCE [LARGE SCALE GENOMIC DNA]</scope>
    <source>
        <strain evidence="5 6">CMW 18300</strain>
    </source>
</reference>
<dbReference type="PROSITE" id="PS51683">
    <property type="entry name" value="SAM_OMT_II"/>
    <property type="match status" value="1"/>
</dbReference>
<evidence type="ECO:0000313" key="6">
    <source>
        <dbReference type="Proteomes" id="UP001583177"/>
    </source>
</evidence>
<dbReference type="InterPro" id="IPR001077">
    <property type="entry name" value="COMT_C"/>
</dbReference>
<proteinExistence type="predicted"/>
<evidence type="ECO:0000256" key="3">
    <source>
        <dbReference type="ARBA" id="ARBA00022691"/>
    </source>
</evidence>
<feature type="domain" description="O-methyltransferase C-terminal" evidence="4">
    <location>
        <begin position="12"/>
        <end position="127"/>
    </location>
</feature>
<dbReference type="InterPro" id="IPR029063">
    <property type="entry name" value="SAM-dependent_MTases_sf"/>
</dbReference>
<accession>A0ABR3X6Q6</accession>
<keyword evidence="1" id="KW-0489">Methyltransferase</keyword>
<dbReference type="InterPro" id="IPR016461">
    <property type="entry name" value="COMT-like"/>
</dbReference>
<dbReference type="Proteomes" id="UP001583177">
    <property type="component" value="Unassembled WGS sequence"/>
</dbReference>
<evidence type="ECO:0000313" key="5">
    <source>
        <dbReference type="EMBL" id="KAL1871615.1"/>
    </source>
</evidence>
<dbReference type="PANTHER" id="PTHR43712:SF12">
    <property type="entry name" value="STERIGMATOCYSTIN 8-O-METHYLTRANSFERASE"/>
    <property type="match status" value="1"/>
</dbReference>